<proteinExistence type="predicted"/>
<comment type="caution">
    <text evidence="1">The sequence shown here is derived from an EMBL/GenBank/DDBJ whole genome shotgun (WGS) entry which is preliminary data.</text>
</comment>
<name>A0ABU7DZZ9_9TELE</name>
<accession>A0ABU7DZZ9</accession>
<keyword evidence="2" id="KW-1185">Reference proteome</keyword>
<sequence length="125" mass="13979">MCFTACQIHSPQPTRSISRQPAWAPCFPCFQSVLIFSICLSEYNESQRTHKSTVTWRRSIELASVKCTKLHCSSKTESNLSGSPGAYTLNRGMDCFNPAHLLGVRDNNLLSYSQITFVLRSCAIV</sequence>
<evidence type="ECO:0000313" key="1">
    <source>
        <dbReference type="EMBL" id="MED6280081.1"/>
    </source>
</evidence>
<organism evidence="1 2">
    <name type="scientific">Characodon lateralis</name>
    <dbReference type="NCBI Taxonomy" id="208331"/>
    <lineage>
        <taxon>Eukaryota</taxon>
        <taxon>Metazoa</taxon>
        <taxon>Chordata</taxon>
        <taxon>Craniata</taxon>
        <taxon>Vertebrata</taxon>
        <taxon>Euteleostomi</taxon>
        <taxon>Actinopterygii</taxon>
        <taxon>Neopterygii</taxon>
        <taxon>Teleostei</taxon>
        <taxon>Neoteleostei</taxon>
        <taxon>Acanthomorphata</taxon>
        <taxon>Ovalentaria</taxon>
        <taxon>Atherinomorphae</taxon>
        <taxon>Cyprinodontiformes</taxon>
        <taxon>Goodeidae</taxon>
        <taxon>Characodon</taxon>
    </lineage>
</organism>
<evidence type="ECO:0000313" key="2">
    <source>
        <dbReference type="Proteomes" id="UP001352852"/>
    </source>
</evidence>
<dbReference type="Proteomes" id="UP001352852">
    <property type="component" value="Unassembled WGS sequence"/>
</dbReference>
<reference evidence="1 2" key="1">
    <citation type="submission" date="2021-06" db="EMBL/GenBank/DDBJ databases">
        <authorList>
            <person name="Palmer J.M."/>
        </authorList>
    </citation>
    <scope>NUCLEOTIDE SEQUENCE [LARGE SCALE GENOMIC DNA]</scope>
    <source>
        <strain evidence="1 2">CL_MEX2019</strain>
        <tissue evidence="1">Muscle</tissue>
    </source>
</reference>
<gene>
    <name evidence="1" type="ORF">CHARACLAT_007230</name>
</gene>
<dbReference type="EMBL" id="JAHUTJ010041380">
    <property type="protein sequence ID" value="MED6280081.1"/>
    <property type="molecule type" value="Genomic_DNA"/>
</dbReference>
<protein>
    <submittedName>
        <fullName evidence="1">Uncharacterized protein</fullName>
    </submittedName>
</protein>